<keyword evidence="3" id="KW-1185">Reference proteome</keyword>
<comment type="caution">
    <text evidence="2">The sequence shown here is derived from an EMBL/GenBank/DDBJ whole genome shotgun (WGS) entry which is preliminary data.</text>
</comment>
<dbReference type="EMBL" id="JBEPSM010000001">
    <property type="protein sequence ID" value="MET4633368.1"/>
    <property type="molecule type" value="Genomic_DNA"/>
</dbReference>
<feature type="region of interest" description="Disordered" evidence="1">
    <location>
        <begin position="1"/>
        <end position="23"/>
    </location>
</feature>
<sequence>MDRTPTASPESFRATLADAEPPPGLSAPLRALWHLEKGEWEAAHALVQDDASRAGAWLHAHVHRIEGDLWNARYWYGQAGQKAGEGDLAAERATILAALLRD</sequence>
<evidence type="ECO:0000256" key="1">
    <source>
        <dbReference type="SAM" id="MobiDB-lite"/>
    </source>
</evidence>
<reference evidence="2 3" key="1">
    <citation type="submission" date="2024-06" db="EMBL/GenBank/DDBJ databases">
        <title>Sorghum-associated microbial communities from plants grown in Nebraska, USA.</title>
        <authorList>
            <person name="Schachtman D."/>
        </authorList>
    </citation>
    <scope>NUCLEOTIDE SEQUENCE [LARGE SCALE GENOMIC DNA]</scope>
    <source>
        <strain evidence="2 3">3207</strain>
    </source>
</reference>
<organism evidence="2 3">
    <name type="scientific">Kaistia defluvii</name>
    <dbReference type="NCBI Taxonomy" id="410841"/>
    <lineage>
        <taxon>Bacteria</taxon>
        <taxon>Pseudomonadati</taxon>
        <taxon>Pseudomonadota</taxon>
        <taxon>Alphaproteobacteria</taxon>
        <taxon>Hyphomicrobiales</taxon>
        <taxon>Kaistiaceae</taxon>
        <taxon>Kaistia</taxon>
    </lineage>
</organism>
<proteinExistence type="predicted"/>
<evidence type="ECO:0000313" key="2">
    <source>
        <dbReference type="EMBL" id="MET4633368.1"/>
    </source>
</evidence>
<protein>
    <submittedName>
        <fullName evidence="2">Uncharacterized protein</fullName>
    </submittedName>
</protein>
<gene>
    <name evidence="2" type="ORF">ABIE08_001281</name>
</gene>
<dbReference type="Proteomes" id="UP001549321">
    <property type="component" value="Unassembled WGS sequence"/>
</dbReference>
<name>A0ABV2QWV5_9HYPH</name>
<accession>A0ABV2QWV5</accession>
<evidence type="ECO:0000313" key="3">
    <source>
        <dbReference type="Proteomes" id="UP001549321"/>
    </source>
</evidence>
<dbReference type="RefSeq" id="WP_354549599.1">
    <property type="nucleotide sequence ID" value="NZ_JBEPSM010000001.1"/>
</dbReference>